<sequence length="375" mass="42200">MLRRRHKKSREGCLECKRRHVKCDERRPTCLLCTMSHRDCSFASETKDKDPPATLGSSSSSSPSPVQVQTQALEIINLDHMQLLIHLISDSDILSLGDARESYHAGILLALRTGLQSPYLLYQLLAFSACHLQYLHPERSAHYLHQAMTLQTQAISLFNVEKVHVDRSNCASICLFSVVLGHHLFADTMSQREPEGLNAFLKRYTLCLETHRGILTVTMAAWPLLMETELAPVLLRSRSFTSQEGRGNDCNQIKNLVGGSAHLDDGEKKACTQAIRNLQVGFDALSTAGEENMRYQMLFLWNVLVPPEFTDLLAAKRPEGLIILAYYALLLHQGRHIWQVGGAGRYVLGMIEEDLDPGWDRWLQYPRERCGCGGS</sequence>
<dbReference type="PROSITE" id="PS00463">
    <property type="entry name" value="ZN2_CY6_FUNGAL_1"/>
    <property type="match status" value="1"/>
</dbReference>
<feature type="domain" description="Zn(2)-C6 fungal-type" evidence="6">
    <location>
        <begin position="12"/>
        <end position="42"/>
    </location>
</feature>
<dbReference type="Gene3D" id="4.10.240.10">
    <property type="entry name" value="Zn(2)-C6 fungal-type DNA-binding domain"/>
    <property type="match status" value="1"/>
</dbReference>
<keyword evidence="3" id="KW-0804">Transcription</keyword>
<name>A0ABR4J1H7_9EURO</name>
<dbReference type="PROSITE" id="PS50048">
    <property type="entry name" value="ZN2_CY6_FUNGAL_2"/>
    <property type="match status" value="1"/>
</dbReference>
<dbReference type="SUPFAM" id="SSF57701">
    <property type="entry name" value="Zn2/Cys6 DNA-binding domain"/>
    <property type="match status" value="1"/>
</dbReference>
<dbReference type="InterPro" id="IPR053157">
    <property type="entry name" value="Sterol_Uptake_Regulator"/>
</dbReference>
<evidence type="ECO:0000256" key="2">
    <source>
        <dbReference type="ARBA" id="ARBA00023125"/>
    </source>
</evidence>
<evidence type="ECO:0000313" key="8">
    <source>
        <dbReference type="Proteomes" id="UP001610335"/>
    </source>
</evidence>
<dbReference type="Pfam" id="PF00172">
    <property type="entry name" value="Zn_clus"/>
    <property type="match status" value="1"/>
</dbReference>
<gene>
    <name evidence="7" type="ORF">BDW59DRAFT_138239</name>
</gene>
<organism evidence="7 8">
    <name type="scientific">Aspergillus cavernicola</name>
    <dbReference type="NCBI Taxonomy" id="176166"/>
    <lineage>
        <taxon>Eukaryota</taxon>
        <taxon>Fungi</taxon>
        <taxon>Dikarya</taxon>
        <taxon>Ascomycota</taxon>
        <taxon>Pezizomycotina</taxon>
        <taxon>Eurotiomycetes</taxon>
        <taxon>Eurotiomycetidae</taxon>
        <taxon>Eurotiales</taxon>
        <taxon>Aspergillaceae</taxon>
        <taxon>Aspergillus</taxon>
        <taxon>Aspergillus subgen. Nidulantes</taxon>
    </lineage>
</organism>
<accession>A0ABR4J1H7</accession>
<dbReference type="PANTHER" id="PTHR47784:SF4">
    <property type="entry name" value="ZN(II)2CYS6 TRANSCRIPTION FACTOR (EUROFUNG)"/>
    <property type="match status" value="1"/>
</dbReference>
<dbReference type="InterPro" id="IPR001138">
    <property type="entry name" value="Zn2Cys6_DnaBD"/>
</dbReference>
<evidence type="ECO:0000256" key="5">
    <source>
        <dbReference type="SAM" id="MobiDB-lite"/>
    </source>
</evidence>
<dbReference type="InterPro" id="IPR036864">
    <property type="entry name" value="Zn2-C6_fun-type_DNA-bd_sf"/>
</dbReference>
<protein>
    <recommendedName>
        <fullName evidence="6">Zn(2)-C6 fungal-type domain-containing protein</fullName>
    </recommendedName>
</protein>
<dbReference type="Proteomes" id="UP001610335">
    <property type="component" value="Unassembled WGS sequence"/>
</dbReference>
<evidence type="ECO:0000259" key="6">
    <source>
        <dbReference type="PROSITE" id="PS50048"/>
    </source>
</evidence>
<keyword evidence="4" id="KW-0539">Nucleus</keyword>
<proteinExistence type="predicted"/>
<dbReference type="PANTHER" id="PTHR47784">
    <property type="entry name" value="STEROL UPTAKE CONTROL PROTEIN 2"/>
    <property type="match status" value="1"/>
</dbReference>
<keyword evidence="8" id="KW-1185">Reference proteome</keyword>
<evidence type="ECO:0000256" key="4">
    <source>
        <dbReference type="ARBA" id="ARBA00023242"/>
    </source>
</evidence>
<keyword evidence="1" id="KW-0805">Transcription regulation</keyword>
<keyword evidence="2" id="KW-0238">DNA-binding</keyword>
<comment type="caution">
    <text evidence="7">The sequence shown here is derived from an EMBL/GenBank/DDBJ whole genome shotgun (WGS) entry which is preliminary data.</text>
</comment>
<dbReference type="CDD" id="cd00067">
    <property type="entry name" value="GAL4"/>
    <property type="match status" value="1"/>
</dbReference>
<feature type="region of interest" description="Disordered" evidence="5">
    <location>
        <begin position="46"/>
        <end position="65"/>
    </location>
</feature>
<dbReference type="EMBL" id="JBFXLS010000003">
    <property type="protein sequence ID" value="KAL2833874.1"/>
    <property type="molecule type" value="Genomic_DNA"/>
</dbReference>
<evidence type="ECO:0000256" key="1">
    <source>
        <dbReference type="ARBA" id="ARBA00023015"/>
    </source>
</evidence>
<evidence type="ECO:0000313" key="7">
    <source>
        <dbReference type="EMBL" id="KAL2833874.1"/>
    </source>
</evidence>
<evidence type="ECO:0000256" key="3">
    <source>
        <dbReference type="ARBA" id="ARBA00023163"/>
    </source>
</evidence>
<dbReference type="SMART" id="SM00066">
    <property type="entry name" value="GAL4"/>
    <property type="match status" value="1"/>
</dbReference>
<reference evidence="7 8" key="1">
    <citation type="submission" date="2024-07" db="EMBL/GenBank/DDBJ databases">
        <title>Section-level genome sequencing and comparative genomics of Aspergillus sections Usti and Cavernicolus.</title>
        <authorList>
            <consortium name="Lawrence Berkeley National Laboratory"/>
            <person name="Nybo J.L."/>
            <person name="Vesth T.C."/>
            <person name="Theobald S."/>
            <person name="Frisvad J.C."/>
            <person name="Larsen T.O."/>
            <person name="Kjaerboelling I."/>
            <person name="Rothschild-Mancinelli K."/>
            <person name="Lyhne E.K."/>
            <person name="Kogle M.E."/>
            <person name="Barry K."/>
            <person name="Clum A."/>
            <person name="Na H."/>
            <person name="Ledsgaard L."/>
            <person name="Lin J."/>
            <person name="Lipzen A."/>
            <person name="Kuo A."/>
            <person name="Riley R."/>
            <person name="Mondo S."/>
            <person name="LaButti K."/>
            <person name="Haridas S."/>
            <person name="Pangalinan J."/>
            <person name="Salamov A.A."/>
            <person name="Simmons B.A."/>
            <person name="Magnuson J.K."/>
            <person name="Chen J."/>
            <person name="Drula E."/>
            <person name="Henrissat B."/>
            <person name="Wiebenga A."/>
            <person name="Lubbers R.J."/>
            <person name="Gomes A.C."/>
            <person name="Makela M.R."/>
            <person name="Stajich J."/>
            <person name="Grigoriev I.V."/>
            <person name="Mortensen U.H."/>
            <person name="De vries R.P."/>
            <person name="Baker S.E."/>
            <person name="Andersen M.R."/>
        </authorList>
    </citation>
    <scope>NUCLEOTIDE SEQUENCE [LARGE SCALE GENOMIC DNA]</scope>
    <source>
        <strain evidence="7 8">CBS 600.67</strain>
    </source>
</reference>